<dbReference type="InterPro" id="IPR052702">
    <property type="entry name" value="MscS-like_channel"/>
</dbReference>
<evidence type="ECO:0000259" key="9">
    <source>
        <dbReference type="Pfam" id="PF21082"/>
    </source>
</evidence>
<dbReference type="InterPro" id="IPR006685">
    <property type="entry name" value="MscS_channel_2nd"/>
</dbReference>
<dbReference type="GO" id="GO:0005886">
    <property type="term" value="C:plasma membrane"/>
    <property type="evidence" value="ECO:0007669"/>
    <property type="project" value="UniProtKB-SubCell"/>
</dbReference>
<dbReference type="KEGG" id="buo:BRPE64_ACDS05830"/>
<dbReference type="STRING" id="758793.BRPE64_ACDS05830"/>
<dbReference type="PANTHER" id="PTHR30347:SF1">
    <property type="entry name" value="MECHANOSENSITIVE CHANNEL MSCK"/>
    <property type="match status" value="1"/>
</dbReference>
<dbReference type="InterPro" id="IPR023408">
    <property type="entry name" value="MscS_beta-dom_sf"/>
</dbReference>
<feature type="domain" description="Mechanosensitive ion channel MscS C-terminal" evidence="9">
    <location>
        <begin position="336"/>
        <end position="419"/>
    </location>
</feature>
<proteinExistence type="inferred from homology"/>
<feature type="domain" description="Mechanosensitive ion channel MscS" evidence="8">
    <location>
        <begin position="262"/>
        <end position="327"/>
    </location>
</feature>
<dbReference type="HOGENOM" id="CLU_037945_9_0_4"/>
<dbReference type="GO" id="GO:0008381">
    <property type="term" value="F:mechanosensitive monoatomic ion channel activity"/>
    <property type="evidence" value="ECO:0007669"/>
    <property type="project" value="UniProtKB-ARBA"/>
</dbReference>
<reference evidence="10 11" key="1">
    <citation type="journal article" date="2013" name="Genome Announc.">
        <title>Complete Genome Sequence of Burkholderia sp. Strain RPE64, Bacterial Symbiont of the Bean Bug Riptortus pedestris.</title>
        <authorList>
            <person name="Shibata T.F."/>
            <person name="Maeda T."/>
            <person name="Nikoh N."/>
            <person name="Yamaguchi K."/>
            <person name="Oshima K."/>
            <person name="Hattori M."/>
            <person name="Nishiyama T."/>
            <person name="Hasebe M."/>
            <person name="Fukatsu T."/>
            <person name="Kikuchi Y."/>
            <person name="Shigenobu S."/>
        </authorList>
    </citation>
    <scope>NUCLEOTIDE SEQUENCE [LARGE SCALE GENOMIC DNA]</scope>
</reference>
<dbReference type="Gene3D" id="2.30.30.60">
    <property type="match status" value="1"/>
</dbReference>
<feature type="transmembrane region" description="Helical" evidence="7">
    <location>
        <begin position="220"/>
        <end position="247"/>
    </location>
</feature>
<feature type="transmembrane region" description="Helical" evidence="7">
    <location>
        <begin position="133"/>
        <end position="153"/>
    </location>
</feature>
<dbReference type="PATRIC" id="fig|758793.3.peg.582"/>
<evidence type="ECO:0000256" key="6">
    <source>
        <dbReference type="ARBA" id="ARBA00023136"/>
    </source>
</evidence>
<dbReference type="Gene3D" id="3.30.70.100">
    <property type="match status" value="1"/>
</dbReference>
<dbReference type="SUPFAM" id="SSF50182">
    <property type="entry name" value="Sm-like ribonucleoproteins"/>
    <property type="match status" value="1"/>
</dbReference>
<evidence type="ECO:0000259" key="8">
    <source>
        <dbReference type="Pfam" id="PF00924"/>
    </source>
</evidence>
<keyword evidence="11" id="KW-1185">Reference proteome</keyword>
<name>R4WWS3_9BURK</name>
<comment type="subcellular location">
    <subcellularLocation>
        <location evidence="1">Cell membrane</location>
        <topology evidence="1">Multi-pass membrane protein</topology>
    </subcellularLocation>
</comment>
<dbReference type="AlphaFoldDB" id="R4WWS3"/>
<evidence type="ECO:0000256" key="4">
    <source>
        <dbReference type="ARBA" id="ARBA00022692"/>
    </source>
</evidence>
<evidence type="ECO:0000256" key="7">
    <source>
        <dbReference type="SAM" id="Phobius"/>
    </source>
</evidence>
<dbReference type="Proteomes" id="UP000013966">
    <property type="component" value="Chromosome 1"/>
</dbReference>
<sequence>MQNGFLTDLSARLFRDFGEPEAIWQIAVLIGMLAVAWWCARLLRKKLDARRQSRFEAVRFGAESLNKALFPLLGALFVSVAQVALAPVIHTALLRLALVPLCGIAVIYTMFYVARRVFSRGEAEHEANALLYLFEKLVTAIVWGAMVLTVMGIQDDFVHWMASVRFNFANAHMTLLSLASGLLWVCVTLIVAMWAGALLDDRLMRARSLDGNLKVVLARVGRALMILAAILVSLSIVGIDITVLGVFGGALGVGLGFGLQKIASNYVSGFIILLDRSLRLGDMISVSGSQGTVTQIRTRYTVVRGLDGIETLIPNEKLITDVVQNHSSFLTRGNAKIAVQVSYRCDVERAMQLLVDATQGVERVLQDPAPAALLANFGADGINLELSFWIEEAAKGTGGVKSHVNRAVWRLFSENGIEIPYAQREIRIIDGVVRTDADSVRNAENRNEGAAPVA</sequence>
<protein>
    <submittedName>
        <fullName evidence="10">MscS Mechanosensitive ion channel</fullName>
    </submittedName>
</protein>
<evidence type="ECO:0000313" key="10">
    <source>
        <dbReference type="EMBL" id="BAN22337.1"/>
    </source>
</evidence>
<dbReference type="InterPro" id="IPR011014">
    <property type="entry name" value="MscS_channel_TM-2"/>
</dbReference>
<keyword evidence="5 7" id="KW-1133">Transmembrane helix</keyword>
<keyword evidence="3" id="KW-1003">Cell membrane</keyword>
<gene>
    <name evidence="10" type="ORF">BRPE64_ACDS05830</name>
</gene>
<comment type="similarity">
    <text evidence="2">Belongs to the MscS (TC 1.A.23) family.</text>
</comment>
<evidence type="ECO:0000313" key="11">
    <source>
        <dbReference type="Proteomes" id="UP000013966"/>
    </source>
</evidence>
<accession>R4WWS3</accession>
<dbReference type="EMBL" id="AP013058">
    <property type="protein sequence ID" value="BAN22337.1"/>
    <property type="molecule type" value="Genomic_DNA"/>
</dbReference>
<reference evidence="10 11" key="2">
    <citation type="journal article" date="2018" name="Int. J. Syst. Evol. Microbiol.">
        <title>Burkholderia insecticola sp. nov., a gut symbiotic bacterium of the bean bug Riptortus pedestris.</title>
        <authorList>
            <person name="Takeshita K."/>
            <person name="Tamaki H."/>
            <person name="Ohbayashi T."/>
            <person name="Meng X.-Y."/>
            <person name="Sone T."/>
            <person name="Mitani Y."/>
            <person name="Peeters C."/>
            <person name="Kikuchi Y."/>
            <person name="Vandamme P."/>
        </authorList>
    </citation>
    <scope>NUCLEOTIDE SEQUENCE [LARGE SCALE GENOMIC DNA]</scope>
    <source>
        <strain evidence="10">RPE64</strain>
    </source>
</reference>
<dbReference type="SUPFAM" id="SSF82861">
    <property type="entry name" value="Mechanosensitive channel protein MscS (YggB), transmembrane region"/>
    <property type="match status" value="1"/>
</dbReference>
<feature type="transmembrane region" description="Helical" evidence="7">
    <location>
        <begin position="92"/>
        <end position="113"/>
    </location>
</feature>
<feature type="transmembrane region" description="Helical" evidence="7">
    <location>
        <begin position="22"/>
        <end position="43"/>
    </location>
</feature>
<dbReference type="Pfam" id="PF21082">
    <property type="entry name" value="MS_channel_3rd"/>
    <property type="match status" value="1"/>
</dbReference>
<evidence type="ECO:0000256" key="5">
    <source>
        <dbReference type="ARBA" id="ARBA00022989"/>
    </source>
</evidence>
<dbReference type="OrthoDB" id="9809206at2"/>
<dbReference type="Gene3D" id="1.10.287.1260">
    <property type="match status" value="1"/>
</dbReference>
<dbReference type="InterPro" id="IPR011066">
    <property type="entry name" value="MscS_channel_C_sf"/>
</dbReference>
<evidence type="ECO:0000256" key="2">
    <source>
        <dbReference type="ARBA" id="ARBA00008017"/>
    </source>
</evidence>
<feature type="transmembrane region" description="Helical" evidence="7">
    <location>
        <begin position="173"/>
        <end position="199"/>
    </location>
</feature>
<dbReference type="InterPro" id="IPR049278">
    <property type="entry name" value="MS_channel_C"/>
</dbReference>
<evidence type="ECO:0000256" key="3">
    <source>
        <dbReference type="ARBA" id="ARBA00022475"/>
    </source>
</evidence>
<evidence type="ECO:0000256" key="1">
    <source>
        <dbReference type="ARBA" id="ARBA00004651"/>
    </source>
</evidence>
<organism evidence="10 11">
    <name type="scientific">Caballeronia insecticola</name>
    <dbReference type="NCBI Taxonomy" id="758793"/>
    <lineage>
        <taxon>Bacteria</taxon>
        <taxon>Pseudomonadati</taxon>
        <taxon>Pseudomonadota</taxon>
        <taxon>Betaproteobacteria</taxon>
        <taxon>Burkholderiales</taxon>
        <taxon>Burkholderiaceae</taxon>
        <taxon>Caballeronia</taxon>
    </lineage>
</organism>
<dbReference type="InterPro" id="IPR010920">
    <property type="entry name" value="LSM_dom_sf"/>
</dbReference>
<keyword evidence="6 7" id="KW-0472">Membrane</keyword>
<dbReference type="RefSeq" id="WP_016344499.1">
    <property type="nucleotide sequence ID" value="NC_021287.1"/>
</dbReference>
<keyword evidence="4 7" id="KW-0812">Transmembrane</keyword>
<dbReference type="Pfam" id="PF00924">
    <property type="entry name" value="MS_channel_2nd"/>
    <property type="match status" value="1"/>
</dbReference>
<dbReference type="PANTHER" id="PTHR30347">
    <property type="entry name" value="POTASSIUM CHANNEL RELATED"/>
    <property type="match status" value="1"/>
</dbReference>
<dbReference type="SUPFAM" id="SSF82689">
    <property type="entry name" value="Mechanosensitive channel protein MscS (YggB), C-terminal domain"/>
    <property type="match status" value="1"/>
</dbReference>
<feature type="transmembrane region" description="Helical" evidence="7">
    <location>
        <begin position="64"/>
        <end position="86"/>
    </location>
</feature>